<keyword evidence="2" id="KW-1185">Reference proteome</keyword>
<gene>
    <name evidence="1" type="ORF">LY90DRAFT_517809</name>
</gene>
<sequence length="292" mass="34642">MNKTNKENIKRKQQESYIEHIHCTVDNLFTKRGYSHEIRRVQEYQEFLEEYSNDRNLIYDSLFLKKEEDVAVLPYKPENARFVNRRFSVQSLINNNKYKLEQAFAIVAHCSLSKSGKTYKKVISLLKKDRKTKKAFNVIKPEIAADDYVEFKFETNPIYLYIPIIKISNGKTYACQPIINRSFKHYTQRTKDNLFDIFKSENKIGMLCYHYKAIMDQNEIVKSPVYPLDIYEISLKDLNFSKEYPIDSLIEILILIKNIQKNVNRKKEKMYKRQILNDTPTTFSSSETSTTE</sequence>
<dbReference type="EMBL" id="MCOG01000335">
    <property type="protein sequence ID" value="ORY16053.1"/>
    <property type="molecule type" value="Genomic_DNA"/>
</dbReference>
<dbReference type="AlphaFoldDB" id="A0A1Y2A0J5"/>
<reference evidence="1 2" key="1">
    <citation type="submission" date="2016-08" db="EMBL/GenBank/DDBJ databases">
        <title>A Parts List for Fungal Cellulosomes Revealed by Comparative Genomics.</title>
        <authorList>
            <consortium name="DOE Joint Genome Institute"/>
            <person name="Haitjema C.H."/>
            <person name="Gilmore S.P."/>
            <person name="Henske J.K."/>
            <person name="Solomon K.V."/>
            <person name="De Groot R."/>
            <person name="Kuo A."/>
            <person name="Mondo S.J."/>
            <person name="Salamov A.A."/>
            <person name="Labutti K."/>
            <person name="Zhao Z."/>
            <person name="Chiniquy J."/>
            <person name="Barry K."/>
            <person name="Brewer H.M."/>
            <person name="Purvine S.O."/>
            <person name="Wright A.T."/>
            <person name="Boxma B."/>
            <person name="Van Alen T."/>
            <person name="Hackstein J.H."/>
            <person name="Baker S.E."/>
            <person name="Grigoriev I.V."/>
            <person name="O'Malley M.A."/>
        </authorList>
    </citation>
    <scope>NUCLEOTIDE SEQUENCE [LARGE SCALE GENOMIC DNA]</scope>
    <source>
        <strain evidence="1 2">G1</strain>
    </source>
</reference>
<dbReference type="Proteomes" id="UP000193920">
    <property type="component" value="Unassembled WGS sequence"/>
</dbReference>
<organism evidence="1 2">
    <name type="scientific">Neocallimastix californiae</name>
    <dbReference type="NCBI Taxonomy" id="1754190"/>
    <lineage>
        <taxon>Eukaryota</taxon>
        <taxon>Fungi</taxon>
        <taxon>Fungi incertae sedis</taxon>
        <taxon>Chytridiomycota</taxon>
        <taxon>Chytridiomycota incertae sedis</taxon>
        <taxon>Neocallimastigomycetes</taxon>
        <taxon>Neocallimastigales</taxon>
        <taxon>Neocallimastigaceae</taxon>
        <taxon>Neocallimastix</taxon>
    </lineage>
</organism>
<evidence type="ECO:0000313" key="2">
    <source>
        <dbReference type="Proteomes" id="UP000193920"/>
    </source>
</evidence>
<accession>A0A1Y2A0J5</accession>
<comment type="caution">
    <text evidence="1">The sequence shown here is derived from an EMBL/GenBank/DDBJ whole genome shotgun (WGS) entry which is preliminary data.</text>
</comment>
<name>A0A1Y2A0J5_9FUNG</name>
<proteinExistence type="predicted"/>
<evidence type="ECO:0000313" key="1">
    <source>
        <dbReference type="EMBL" id="ORY16053.1"/>
    </source>
</evidence>
<protein>
    <submittedName>
        <fullName evidence="1">Uncharacterized protein</fullName>
    </submittedName>
</protein>